<dbReference type="AlphaFoldDB" id="A0A1G2JPF6"/>
<evidence type="ECO:0000313" key="2">
    <source>
        <dbReference type="EMBL" id="OGZ88341.1"/>
    </source>
</evidence>
<keyword evidence="1" id="KW-0812">Transmembrane</keyword>
<dbReference type="Proteomes" id="UP000178935">
    <property type="component" value="Unassembled WGS sequence"/>
</dbReference>
<dbReference type="InterPro" id="IPR012902">
    <property type="entry name" value="N_methyl_site"/>
</dbReference>
<dbReference type="InterPro" id="IPR045584">
    <property type="entry name" value="Pilin-like"/>
</dbReference>
<evidence type="ECO:0000256" key="1">
    <source>
        <dbReference type="SAM" id="Phobius"/>
    </source>
</evidence>
<keyword evidence="1" id="KW-0472">Membrane</keyword>
<reference evidence="2 3" key="1">
    <citation type="journal article" date="2016" name="Nat. Commun.">
        <title>Thousands of microbial genomes shed light on interconnected biogeochemical processes in an aquifer system.</title>
        <authorList>
            <person name="Anantharaman K."/>
            <person name="Brown C.T."/>
            <person name="Hug L.A."/>
            <person name="Sharon I."/>
            <person name="Castelle C.J."/>
            <person name="Probst A.J."/>
            <person name="Thomas B.C."/>
            <person name="Singh A."/>
            <person name="Wilkins M.J."/>
            <person name="Karaoz U."/>
            <person name="Brodie E.L."/>
            <person name="Williams K.H."/>
            <person name="Hubbard S.S."/>
            <person name="Banfield J.F."/>
        </authorList>
    </citation>
    <scope>NUCLEOTIDE SEQUENCE [LARGE SCALE GENOMIC DNA]</scope>
</reference>
<sequence length="198" mass="22141">MVFKFSFILKMKYKILNKNKGITLIEIIVIISIISILSAVIVADFPSIRLQLNLSRAVHIISQDLKTAQSQSSSGSFETLSNGEIIYPKGYGVYFDSAVLGNKKYIIYADIDGDRQYNVNEDFVSKEIDLSLPEPGIIIKEIHNGTSRLSINFAPPNFNTTITNLLQGTDTVEIVIAIESKPETTRTIYVNKSGLIWY</sequence>
<dbReference type="Gene3D" id="3.30.700.10">
    <property type="entry name" value="Glycoprotein, Type 4 Pilin"/>
    <property type="match status" value="1"/>
</dbReference>
<dbReference type="SUPFAM" id="SSF54523">
    <property type="entry name" value="Pili subunits"/>
    <property type="match status" value="1"/>
</dbReference>
<evidence type="ECO:0008006" key="4">
    <source>
        <dbReference type="Google" id="ProtNLM"/>
    </source>
</evidence>
<gene>
    <name evidence="2" type="ORF">A2561_01950</name>
</gene>
<feature type="transmembrane region" description="Helical" evidence="1">
    <location>
        <begin position="21"/>
        <end position="43"/>
    </location>
</feature>
<proteinExistence type="predicted"/>
<organism evidence="2 3">
    <name type="scientific">Candidatus Staskawiczbacteria bacterium RIFOXYD1_FULL_32_13</name>
    <dbReference type="NCBI Taxonomy" id="1802234"/>
    <lineage>
        <taxon>Bacteria</taxon>
        <taxon>Candidatus Staskawicziibacteriota</taxon>
    </lineage>
</organism>
<dbReference type="EMBL" id="MHPU01000026">
    <property type="protein sequence ID" value="OGZ88341.1"/>
    <property type="molecule type" value="Genomic_DNA"/>
</dbReference>
<keyword evidence="1" id="KW-1133">Transmembrane helix</keyword>
<accession>A0A1G2JPF6</accession>
<name>A0A1G2JPF6_9BACT</name>
<comment type="caution">
    <text evidence="2">The sequence shown here is derived from an EMBL/GenBank/DDBJ whole genome shotgun (WGS) entry which is preliminary data.</text>
</comment>
<protein>
    <recommendedName>
        <fullName evidence="4">General secretion pathway GspH domain-containing protein</fullName>
    </recommendedName>
</protein>
<dbReference type="PROSITE" id="PS00409">
    <property type="entry name" value="PROKAR_NTER_METHYL"/>
    <property type="match status" value="1"/>
</dbReference>
<dbReference type="Pfam" id="PF07963">
    <property type="entry name" value="N_methyl"/>
    <property type="match status" value="1"/>
</dbReference>
<evidence type="ECO:0000313" key="3">
    <source>
        <dbReference type="Proteomes" id="UP000178935"/>
    </source>
</evidence>